<dbReference type="SMART" id="SM00422">
    <property type="entry name" value="HTH_MERR"/>
    <property type="match status" value="1"/>
</dbReference>
<dbReference type="InterPro" id="IPR019278">
    <property type="entry name" value="DICT_dom"/>
</dbReference>
<evidence type="ECO:0000256" key="1">
    <source>
        <dbReference type="ARBA" id="ARBA00022491"/>
    </source>
</evidence>
<dbReference type="Proteomes" id="UP000291838">
    <property type="component" value="Unassembled WGS sequence"/>
</dbReference>
<keyword evidence="3" id="KW-0238">DNA-binding</keyword>
<dbReference type="InterPro" id="IPR009061">
    <property type="entry name" value="DNA-bd_dom_put_sf"/>
</dbReference>
<name>A0A4Q2RMS2_9ACTN</name>
<gene>
    <name evidence="6" type="ORF">EUA06_16860</name>
</gene>
<evidence type="ECO:0000259" key="5">
    <source>
        <dbReference type="PROSITE" id="PS50937"/>
    </source>
</evidence>
<dbReference type="GO" id="GO:0003700">
    <property type="term" value="F:DNA-binding transcription factor activity"/>
    <property type="evidence" value="ECO:0007669"/>
    <property type="project" value="InterPro"/>
</dbReference>
<keyword evidence="7" id="KW-1185">Reference proteome</keyword>
<accession>A0A4Q2RMS2</accession>
<dbReference type="EMBL" id="SDWS01000008">
    <property type="protein sequence ID" value="RYB89154.1"/>
    <property type="molecule type" value="Genomic_DNA"/>
</dbReference>
<dbReference type="OrthoDB" id="9800334at2"/>
<reference evidence="6 7" key="1">
    <citation type="submission" date="2019-01" db="EMBL/GenBank/DDBJ databases">
        <title>Novel species of Nocardioides.</title>
        <authorList>
            <person name="Liu Q."/>
            <person name="Xin Y.-H."/>
        </authorList>
    </citation>
    <scope>NUCLEOTIDE SEQUENCE [LARGE SCALE GENOMIC DNA]</scope>
    <source>
        <strain evidence="6 7">HLT3-15</strain>
    </source>
</reference>
<keyword evidence="2" id="KW-0805">Transcription regulation</keyword>
<evidence type="ECO:0000313" key="6">
    <source>
        <dbReference type="EMBL" id="RYB89154.1"/>
    </source>
</evidence>
<keyword evidence="4" id="KW-0804">Transcription</keyword>
<dbReference type="Pfam" id="PF10069">
    <property type="entry name" value="DICT"/>
    <property type="match status" value="1"/>
</dbReference>
<keyword evidence="1" id="KW-0678">Repressor</keyword>
<dbReference type="AlphaFoldDB" id="A0A4Q2RMS2"/>
<organism evidence="6 7">
    <name type="scientific">Nocardioides glacieisoli</name>
    <dbReference type="NCBI Taxonomy" id="1168730"/>
    <lineage>
        <taxon>Bacteria</taxon>
        <taxon>Bacillati</taxon>
        <taxon>Actinomycetota</taxon>
        <taxon>Actinomycetes</taxon>
        <taxon>Propionibacteriales</taxon>
        <taxon>Nocardioidaceae</taxon>
        <taxon>Nocardioides</taxon>
    </lineage>
</organism>
<dbReference type="InterPro" id="IPR047057">
    <property type="entry name" value="MerR_fam"/>
</dbReference>
<dbReference type="Pfam" id="PF13411">
    <property type="entry name" value="MerR_1"/>
    <property type="match status" value="1"/>
</dbReference>
<sequence length="285" mass="30894">MRKGWRGVGTVAEQVTDGFGIGVLAERTGLTPTVLRTWENRFGFPTGTRSASGHRRFTGADVDLVRRVQELRASGMGLSAAVDAVQRRRRRPAESVHAVMARDFPHLGVQRLGRRSLVAASYAVEDDALARAERPLVLGTFQAGDRFADQRRRWDELARTAAWSAVVADFDESFPADPSASPARCQLAEGSPLRREWTVVTVSDSRAALVSAWEVPGATSLWESVVSSHRPAAVAAARVLVDAARAAGAEPPAHVAELLDEPGHETTAVDADRIWLRALAHLDRP</sequence>
<dbReference type="GO" id="GO:0003677">
    <property type="term" value="F:DNA binding"/>
    <property type="evidence" value="ECO:0007669"/>
    <property type="project" value="UniProtKB-KW"/>
</dbReference>
<feature type="domain" description="HTH merR-type" evidence="5">
    <location>
        <begin position="18"/>
        <end position="87"/>
    </location>
</feature>
<protein>
    <submittedName>
        <fullName evidence="6">MerR family transcriptional regulator</fullName>
    </submittedName>
</protein>
<comment type="caution">
    <text evidence="6">The sequence shown here is derived from an EMBL/GenBank/DDBJ whole genome shotgun (WGS) entry which is preliminary data.</text>
</comment>
<dbReference type="PANTHER" id="PTHR30204:SF69">
    <property type="entry name" value="MERR-FAMILY TRANSCRIPTIONAL REGULATOR"/>
    <property type="match status" value="1"/>
</dbReference>
<evidence type="ECO:0000313" key="7">
    <source>
        <dbReference type="Proteomes" id="UP000291838"/>
    </source>
</evidence>
<dbReference type="InterPro" id="IPR000551">
    <property type="entry name" value="MerR-type_HTH_dom"/>
</dbReference>
<evidence type="ECO:0000256" key="2">
    <source>
        <dbReference type="ARBA" id="ARBA00023015"/>
    </source>
</evidence>
<evidence type="ECO:0000256" key="4">
    <source>
        <dbReference type="ARBA" id="ARBA00023163"/>
    </source>
</evidence>
<dbReference type="PROSITE" id="PS50937">
    <property type="entry name" value="HTH_MERR_2"/>
    <property type="match status" value="1"/>
</dbReference>
<dbReference type="SUPFAM" id="SSF46955">
    <property type="entry name" value="Putative DNA-binding domain"/>
    <property type="match status" value="1"/>
</dbReference>
<dbReference type="PANTHER" id="PTHR30204">
    <property type="entry name" value="REDOX-CYCLING DRUG-SENSING TRANSCRIPTIONAL ACTIVATOR SOXR"/>
    <property type="match status" value="1"/>
</dbReference>
<dbReference type="Gene3D" id="1.10.1660.10">
    <property type="match status" value="1"/>
</dbReference>
<proteinExistence type="predicted"/>
<evidence type="ECO:0000256" key="3">
    <source>
        <dbReference type="ARBA" id="ARBA00023125"/>
    </source>
</evidence>